<dbReference type="EMBL" id="WUQX01000001">
    <property type="protein sequence ID" value="MXP77024.1"/>
    <property type="molecule type" value="Genomic_DNA"/>
</dbReference>
<dbReference type="RefSeq" id="WP_159752059.1">
    <property type="nucleotide sequence ID" value="NZ_WUQX01000001.1"/>
</dbReference>
<proteinExistence type="predicted"/>
<dbReference type="AlphaFoldDB" id="A0A7X3MIM4"/>
<accession>A0A7X3MIM4</accession>
<sequence length="93" mass="11061">MGVDKTPYNYMNDMIAELNHLDKMLTDKDGRKETKFHEEVLKNVQGDFGEKESEKIRDMVLMACEMGEERGFTRGFRYAYFLFMECIGEYHQE</sequence>
<evidence type="ECO:0000313" key="2">
    <source>
        <dbReference type="Proteomes" id="UP000460412"/>
    </source>
</evidence>
<name>A0A7X3MIM4_9FIRM</name>
<dbReference type="Proteomes" id="UP000460412">
    <property type="component" value="Unassembled WGS sequence"/>
</dbReference>
<keyword evidence="2" id="KW-1185">Reference proteome</keyword>
<evidence type="ECO:0000313" key="1">
    <source>
        <dbReference type="EMBL" id="MXP77024.1"/>
    </source>
</evidence>
<gene>
    <name evidence="1" type="ORF">GN277_17050</name>
</gene>
<protein>
    <submittedName>
        <fullName evidence="1">Uncharacterized protein</fullName>
    </submittedName>
</protein>
<comment type="caution">
    <text evidence="1">The sequence shown here is derived from an EMBL/GenBank/DDBJ whole genome shotgun (WGS) entry which is preliminary data.</text>
</comment>
<organism evidence="1 2">
    <name type="scientific">Sporofaciens musculi</name>
    <dbReference type="NCBI Taxonomy" id="2681861"/>
    <lineage>
        <taxon>Bacteria</taxon>
        <taxon>Bacillati</taxon>
        <taxon>Bacillota</taxon>
        <taxon>Clostridia</taxon>
        <taxon>Lachnospirales</taxon>
        <taxon>Lachnospiraceae</taxon>
        <taxon>Sporofaciens</taxon>
    </lineage>
</organism>
<reference evidence="1 2" key="1">
    <citation type="submission" date="2019-12" db="EMBL/GenBank/DDBJ databases">
        <title>Sporaefaciens musculi gen. nov., sp. nov., a novel bacterium isolated from the caecum of an obese mouse.</title>
        <authorList>
            <person name="Rasmussen T.S."/>
            <person name="Streidl T."/>
            <person name="Hitch T.C.A."/>
            <person name="Wortmann E."/>
            <person name="Deptula P."/>
            <person name="Hansen M."/>
            <person name="Nielsen D.S."/>
            <person name="Clavel T."/>
            <person name="Vogensen F.K."/>
        </authorList>
    </citation>
    <scope>NUCLEOTIDE SEQUENCE [LARGE SCALE GENOMIC DNA]</scope>
    <source>
        <strain evidence="1 2">WCA-9-b2</strain>
    </source>
</reference>